<comment type="caution">
    <text evidence="3">The sequence shown here is derived from an EMBL/GenBank/DDBJ whole genome shotgun (WGS) entry which is preliminary data.</text>
</comment>
<feature type="region of interest" description="Disordered" evidence="1">
    <location>
        <begin position="518"/>
        <end position="544"/>
    </location>
</feature>
<dbReference type="AlphaFoldDB" id="A0A9D1DMP5"/>
<organism evidence="3 4">
    <name type="scientific">Candidatus Scatomorpha intestinigallinarum</name>
    <dbReference type="NCBI Taxonomy" id="2840923"/>
    <lineage>
        <taxon>Bacteria</taxon>
        <taxon>Bacillati</taxon>
        <taxon>Bacillota</taxon>
        <taxon>Clostridia</taxon>
        <taxon>Eubacteriales</taxon>
        <taxon>Candidatus Scatomorpha</taxon>
    </lineage>
</organism>
<reference evidence="3" key="2">
    <citation type="journal article" date="2021" name="PeerJ">
        <title>Extensive microbial diversity within the chicken gut microbiome revealed by metagenomics and culture.</title>
        <authorList>
            <person name="Gilroy R."/>
            <person name="Ravi A."/>
            <person name="Getino M."/>
            <person name="Pursley I."/>
            <person name="Horton D.L."/>
            <person name="Alikhan N.F."/>
            <person name="Baker D."/>
            <person name="Gharbi K."/>
            <person name="Hall N."/>
            <person name="Watson M."/>
            <person name="Adriaenssens E.M."/>
            <person name="Foster-Nyarko E."/>
            <person name="Jarju S."/>
            <person name="Secka A."/>
            <person name="Antonio M."/>
            <person name="Oren A."/>
            <person name="Chaudhuri R.R."/>
            <person name="La Ragione R."/>
            <person name="Hildebrand F."/>
            <person name="Pallen M.J."/>
        </authorList>
    </citation>
    <scope>NUCLEOTIDE SEQUENCE</scope>
    <source>
        <strain evidence="3">ChiGjej3B3-7149</strain>
    </source>
</reference>
<evidence type="ECO:0000256" key="1">
    <source>
        <dbReference type="SAM" id="MobiDB-lite"/>
    </source>
</evidence>
<dbReference type="Gene3D" id="1.10.287.950">
    <property type="entry name" value="Methyl-accepting chemotaxis protein"/>
    <property type="match status" value="1"/>
</dbReference>
<reference evidence="3" key="1">
    <citation type="submission" date="2020-10" db="EMBL/GenBank/DDBJ databases">
        <authorList>
            <person name="Gilroy R."/>
        </authorList>
    </citation>
    <scope>NUCLEOTIDE SEQUENCE</scope>
    <source>
        <strain evidence="3">ChiGjej3B3-7149</strain>
    </source>
</reference>
<evidence type="ECO:0000313" key="3">
    <source>
        <dbReference type="EMBL" id="HIR55709.1"/>
    </source>
</evidence>
<proteinExistence type="predicted"/>
<dbReference type="InterPro" id="IPR023908">
    <property type="entry name" value="xxxLxxG_rpt"/>
</dbReference>
<feature type="chain" id="PRO_5039314421" evidence="2">
    <location>
        <begin position="27"/>
        <end position="587"/>
    </location>
</feature>
<dbReference type="NCBIfam" id="TIGR03057">
    <property type="entry name" value="xxxLxxG_by_4"/>
    <property type="match status" value="2"/>
</dbReference>
<name>A0A9D1DMP5_9FIRM</name>
<evidence type="ECO:0000256" key="2">
    <source>
        <dbReference type="SAM" id="SignalP"/>
    </source>
</evidence>
<keyword evidence="2" id="KW-0732">Signal</keyword>
<protein>
    <submittedName>
        <fullName evidence="3">Uncharacterized protein</fullName>
    </submittedName>
</protein>
<accession>A0A9D1DMP5</accession>
<gene>
    <name evidence="3" type="ORF">IAD36_08975</name>
</gene>
<evidence type="ECO:0000313" key="4">
    <source>
        <dbReference type="Proteomes" id="UP000824238"/>
    </source>
</evidence>
<dbReference type="Proteomes" id="UP000824238">
    <property type="component" value="Unassembled WGS sequence"/>
</dbReference>
<feature type="signal peptide" evidence="2">
    <location>
        <begin position="1"/>
        <end position="26"/>
    </location>
</feature>
<dbReference type="EMBL" id="DVHH01000215">
    <property type="protein sequence ID" value="HIR55709.1"/>
    <property type="molecule type" value="Genomic_DNA"/>
</dbReference>
<sequence>MKRKFNAVLALALAVCLCLGAVPAAAASEAAFTAEEVIYARLDATGAPKEGYAVVALNVSQAGTVTHYGDYSSVVNLSDSTPIGYSEGEVTLDAAAGRSYYEGTLSEVELPWNIEISYKLDGKAVAPEELGGASGQLEIAIKTSKNEAVSGGFYDNYLLQFTITLDADLCENVAVTGGTAANAGGSKTVSLMVLPGSDGDVGLTADVHDFRMDGMTIAAVPYDVADSLGDMSEVTDGLGQLVDAISQLSDGASQLSSGASQLRSGASQYGSGLTELAAGSAQLTEASDKIAESLAQVGSMGGQLPSGGTVSLSSLTQLPGALRQLKAGLDQISSGIDELSEGYSAAYTALSDAIGSIPAAGVTEEDIAALMAANPDSAALASLIANYQAAQTVKGTWEQTKAAFAAVQQNLPTFSASIAKVSASLETMASQLEAALEPTGGSIDLGSLAQLMGGMEQLASSYAEFNEALKAYTGGVDALAENWPSIQNGINSLTSGASSLSDGTAALDEETQAIPDQLDGLLGTGDEDSEYTPESFLDERNGEPDSVQFVISTEGIELPETGGSDEPAPAEQGFFARLWSKIVALFT</sequence>